<reference evidence="3 4" key="1">
    <citation type="submission" date="2016-09" db="EMBL/GenBank/DDBJ databases">
        <title>100K Listeria isolates.</title>
        <authorList>
            <person name="Chen P."/>
            <person name="Weimer B.C."/>
            <person name="Kong N."/>
            <person name="Huang B."/>
        </authorList>
    </citation>
    <scope>NUCLEOTIDE SEQUENCE [LARGE SCALE GENOMIC DNA]</scope>
    <source>
        <strain evidence="3 4">BCW_2383</strain>
    </source>
</reference>
<keyword evidence="1" id="KW-1133">Transmembrane helix</keyword>
<accession>A0AAX0HIK6</accession>
<dbReference type="EMBL" id="MJTJ01000023">
    <property type="protein sequence ID" value="OET48082.1"/>
    <property type="molecule type" value="Genomic_DNA"/>
</dbReference>
<dbReference type="EMBL" id="MJTJ01000019">
    <property type="protein sequence ID" value="OET48885.1"/>
    <property type="molecule type" value="Genomic_DNA"/>
</dbReference>
<evidence type="ECO:0000313" key="4">
    <source>
        <dbReference type="Proteomes" id="UP000852906"/>
    </source>
</evidence>
<name>A0AAX0HIK6_LISMN</name>
<feature type="transmembrane region" description="Helical" evidence="1">
    <location>
        <begin position="35"/>
        <end position="53"/>
    </location>
</feature>
<keyword evidence="1" id="KW-0812">Transmembrane</keyword>
<comment type="caution">
    <text evidence="3">The sequence shown here is derived from an EMBL/GenBank/DDBJ whole genome shotgun (WGS) entry which is preliminary data.</text>
</comment>
<feature type="transmembrane region" description="Helical" evidence="1">
    <location>
        <begin position="12"/>
        <end position="29"/>
    </location>
</feature>
<keyword evidence="1" id="KW-0472">Membrane</keyword>
<evidence type="ECO:0000256" key="1">
    <source>
        <dbReference type="SAM" id="Phobius"/>
    </source>
</evidence>
<evidence type="ECO:0008006" key="5">
    <source>
        <dbReference type="Google" id="ProtNLM"/>
    </source>
</evidence>
<sequence>MALVMKINKIIEYIVVAIIVLGWTYFIVIKEILPKNIGFISLVILSIILYFVGKRLNGKHSR</sequence>
<organism evidence="3 4">
    <name type="scientific">Listeria monocytogenes</name>
    <dbReference type="NCBI Taxonomy" id="1639"/>
    <lineage>
        <taxon>Bacteria</taxon>
        <taxon>Bacillati</taxon>
        <taxon>Bacillota</taxon>
        <taxon>Bacilli</taxon>
        <taxon>Bacillales</taxon>
        <taxon>Listeriaceae</taxon>
        <taxon>Listeria</taxon>
    </lineage>
</organism>
<protein>
    <recommendedName>
        <fullName evidence="5">Group-specific protein</fullName>
    </recommendedName>
</protein>
<dbReference type="Proteomes" id="UP000852906">
    <property type="component" value="Unassembled WGS sequence"/>
</dbReference>
<proteinExistence type="predicted"/>
<dbReference type="AlphaFoldDB" id="A0AAX0HIK6"/>
<gene>
    <name evidence="3" type="ORF">AJL21_11480</name>
    <name evidence="2" type="ORF">AJL21_16495</name>
</gene>
<evidence type="ECO:0000313" key="2">
    <source>
        <dbReference type="EMBL" id="OET48082.1"/>
    </source>
</evidence>
<evidence type="ECO:0000313" key="3">
    <source>
        <dbReference type="EMBL" id="OET48885.1"/>
    </source>
</evidence>